<dbReference type="AlphaFoldDB" id="A0A8T1C1D0"/>
<dbReference type="Proteomes" id="UP000736787">
    <property type="component" value="Unassembled WGS sequence"/>
</dbReference>
<gene>
    <name evidence="1" type="ORF">PC117_g19095</name>
</gene>
<protein>
    <submittedName>
        <fullName evidence="1">Uncharacterized protein</fullName>
    </submittedName>
</protein>
<organism evidence="1 2">
    <name type="scientific">Phytophthora cactorum</name>
    <dbReference type="NCBI Taxonomy" id="29920"/>
    <lineage>
        <taxon>Eukaryota</taxon>
        <taxon>Sar</taxon>
        <taxon>Stramenopiles</taxon>
        <taxon>Oomycota</taxon>
        <taxon>Peronosporomycetes</taxon>
        <taxon>Peronosporales</taxon>
        <taxon>Peronosporaceae</taxon>
        <taxon>Phytophthora</taxon>
    </lineage>
</organism>
<proteinExistence type="predicted"/>
<reference evidence="1" key="1">
    <citation type="submission" date="2018-10" db="EMBL/GenBank/DDBJ databases">
        <title>Effector identification in a new, highly contiguous assembly of the strawberry crown rot pathogen Phytophthora cactorum.</title>
        <authorList>
            <person name="Armitage A.D."/>
            <person name="Nellist C.F."/>
            <person name="Bates H."/>
            <person name="Vickerstaff R.J."/>
            <person name="Harrison R.J."/>
        </authorList>
    </citation>
    <scope>NUCLEOTIDE SEQUENCE</scope>
    <source>
        <strain evidence="1">4040</strain>
    </source>
</reference>
<evidence type="ECO:0000313" key="2">
    <source>
        <dbReference type="Proteomes" id="UP000736787"/>
    </source>
</evidence>
<sequence length="49" mass="5577">MQGDSMWRRKLGAACTRMPVAPTAVWAEAGRHADCRFRTFKSQIQSPIR</sequence>
<name>A0A8T1C1D0_9STRA</name>
<dbReference type="EMBL" id="RCMK01000809">
    <property type="protein sequence ID" value="KAG2911660.1"/>
    <property type="molecule type" value="Genomic_DNA"/>
</dbReference>
<comment type="caution">
    <text evidence="1">The sequence shown here is derived from an EMBL/GenBank/DDBJ whole genome shotgun (WGS) entry which is preliminary data.</text>
</comment>
<accession>A0A8T1C1D0</accession>
<evidence type="ECO:0000313" key="1">
    <source>
        <dbReference type="EMBL" id="KAG2911660.1"/>
    </source>
</evidence>